<evidence type="ECO:0000313" key="5">
    <source>
        <dbReference type="EMBL" id="AOS44999.1"/>
    </source>
</evidence>
<dbReference type="GO" id="GO:0000166">
    <property type="term" value="F:nucleotide binding"/>
    <property type="evidence" value="ECO:0007669"/>
    <property type="project" value="InterPro"/>
</dbReference>
<comment type="similarity">
    <text evidence="1">Belongs to the Gfo/Idh/MocA family.</text>
</comment>
<dbReference type="Pfam" id="PF01408">
    <property type="entry name" value="GFO_IDH_MocA"/>
    <property type="match status" value="1"/>
</dbReference>
<feature type="domain" description="Gfo/Idh/MocA-like oxidoreductase N-terminal" evidence="3">
    <location>
        <begin position="8"/>
        <end position="121"/>
    </location>
</feature>
<keyword evidence="2 5" id="KW-0560">Oxidoreductase</keyword>
<dbReference type="Pfam" id="PF22725">
    <property type="entry name" value="GFO_IDH_MocA_C3"/>
    <property type="match status" value="1"/>
</dbReference>
<dbReference type="InterPro" id="IPR055170">
    <property type="entry name" value="GFO_IDH_MocA-like_dom"/>
</dbReference>
<dbReference type="Gene3D" id="3.40.50.720">
    <property type="entry name" value="NAD(P)-binding Rossmann-like Domain"/>
    <property type="match status" value="1"/>
</dbReference>
<dbReference type="STRING" id="1838286.Verru16b_02068"/>
<dbReference type="EMBL" id="CP016094">
    <property type="protein sequence ID" value="AOS44999.1"/>
    <property type="molecule type" value="Genomic_DNA"/>
</dbReference>
<dbReference type="KEGG" id="obg:Verru16b_02068"/>
<name>A0A1D8AVS4_9BACT</name>
<dbReference type="InterPro" id="IPR000683">
    <property type="entry name" value="Gfo/Idh/MocA-like_OxRdtase_N"/>
</dbReference>
<protein>
    <submittedName>
        <fullName evidence="5">Glucose--fructose oxidoreductase</fullName>
        <ecNumber evidence="5">1.1.99.28</ecNumber>
    </submittedName>
</protein>
<dbReference type="SUPFAM" id="SSF55347">
    <property type="entry name" value="Glyceraldehyde-3-phosphate dehydrogenase-like, C-terminal domain"/>
    <property type="match status" value="1"/>
</dbReference>
<accession>A0A1D8AVS4</accession>
<evidence type="ECO:0000256" key="2">
    <source>
        <dbReference type="ARBA" id="ARBA00023002"/>
    </source>
</evidence>
<evidence type="ECO:0000313" key="6">
    <source>
        <dbReference type="Proteomes" id="UP000095228"/>
    </source>
</evidence>
<dbReference type="PANTHER" id="PTHR22604:SF105">
    <property type="entry name" value="TRANS-1,2-DIHYDROBENZENE-1,2-DIOL DEHYDROGENASE"/>
    <property type="match status" value="1"/>
</dbReference>
<dbReference type="AlphaFoldDB" id="A0A1D8AVS4"/>
<evidence type="ECO:0000256" key="1">
    <source>
        <dbReference type="ARBA" id="ARBA00010928"/>
    </source>
</evidence>
<dbReference type="Proteomes" id="UP000095228">
    <property type="component" value="Chromosome"/>
</dbReference>
<proteinExistence type="inferred from homology"/>
<organism evidence="5 6">
    <name type="scientific">Lacunisphaera limnophila</name>
    <dbReference type="NCBI Taxonomy" id="1838286"/>
    <lineage>
        <taxon>Bacteria</taxon>
        <taxon>Pseudomonadati</taxon>
        <taxon>Verrucomicrobiota</taxon>
        <taxon>Opitutia</taxon>
        <taxon>Opitutales</taxon>
        <taxon>Opitutaceae</taxon>
        <taxon>Lacunisphaera</taxon>
    </lineage>
</organism>
<evidence type="ECO:0000259" key="3">
    <source>
        <dbReference type="Pfam" id="PF01408"/>
    </source>
</evidence>
<evidence type="ECO:0000259" key="4">
    <source>
        <dbReference type="Pfam" id="PF22725"/>
    </source>
</evidence>
<dbReference type="SUPFAM" id="SSF51735">
    <property type="entry name" value="NAD(P)-binding Rossmann-fold domains"/>
    <property type="match status" value="1"/>
</dbReference>
<keyword evidence="6" id="KW-1185">Reference proteome</keyword>
<feature type="domain" description="GFO/IDH/MocA-like oxidoreductase" evidence="4">
    <location>
        <begin position="139"/>
        <end position="244"/>
    </location>
</feature>
<dbReference type="InterPro" id="IPR050984">
    <property type="entry name" value="Gfo/Idh/MocA_domain"/>
</dbReference>
<sequence length="337" mass="35804">MPRHQHGIAVWGLGRHAINNVLPAVAAGPGFQLAGVCSRNQAVGAEVAQRFHCAAWNDAAAMLADPRVEVVYICTPVGVHLTHALQALEAGKHVICEKSLVCAPADAERLIRAADERGLVLCEALMFLHHPRTVELLAFLAQNMGGTVRSISADFLLPRLESPGYRASKALGGGAFWDVACYPVALATAVMQAAGAVAHASFAVDVDTGVDCSGSARLTWSSGASAQLNWGYGFAYRNHAVIVGVSHVVEIGRVFTKGNEALDFAIYDSRGQLLERRVSPSANSFACLLEDVRRAVDDPAGRRALYARAMTQADTMAGIRRHSTPNSPVSGLDSQDK</sequence>
<dbReference type="Gene3D" id="3.30.360.10">
    <property type="entry name" value="Dihydrodipicolinate Reductase, domain 2"/>
    <property type="match status" value="1"/>
</dbReference>
<dbReference type="EC" id="1.1.99.28" evidence="5"/>
<dbReference type="InterPro" id="IPR036291">
    <property type="entry name" value="NAD(P)-bd_dom_sf"/>
</dbReference>
<reference evidence="5 6" key="1">
    <citation type="submission" date="2016-06" db="EMBL/GenBank/DDBJ databases">
        <title>Three novel species with peptidoglycan cell walls form the new genus Lacunisphaera gen. nov. in the family Opitutaceae of the verrucomicrobial subdivision 4.</title>
        <authorList>
            <person name="Rast P."/>
            <person name="Gloeckner I."/>
            <person name="Jogler M."/>
            <person name="Boedeker C."/>
            <person name="Jeske O."/>
            <person name="Wiegand S."/>
            <person name="Reinhardt R."/>
            <person name="Schumann P."/>
            <person name="Rohde M."/>
            <person name="Spring S."/>
            <person name="Gloeckner F.O."/>
            <person name="Jogler C."/>
        </authorList>
    </citation>
    <scope>NUCLEOTIDE SEQUENCE [LARGE SCALE GENOMIC DNA]</scope>
    <source>
        <strain evidence="5 6">IG16b</strain>
    </source>
</reference>
<dbReference type="PANTHER" id="PTHR22604">
    <property type="entry name" value="OXIDOREDUCTASES"/>
    <property type="match status" value="1"/>
</dbReference>
<dbReference type="GO" id="GO:0047061">
    <property type="term" value="F:glucose-fructose oxidoreductase activity"/>
    <property type="evidence" value="ECO:0007669"/>
    <property type="project" value="UniProtKB-EC"/>
</dbReference>
<gene>
    <name evidence="5" type="primary">gfo_5</name>
    <name evidence="5" type="ORF">Verru16b_02068</name>
</gene>